<dbReference type="SMART" id="SM00247">
    <property type="entry name" value="XTALbg"/>
    <property type="match status" value="1"/>
</dbReference>
<feature type="domain" description="Beta/gamma crystallin 'Greek key'" evidence="4">
    <location>
        <begin position="307"/>
        <end position="346"/>
    </location>
</feature>
<comment type="similarity">
    <text evidence="1">Belongs to the beta/gamma-crystallin family.</text>
</comment>
<evidence type="ECO:0000313" key="5">
    <source>
        <dbReference type="EMBL" id="MDE1462401.1"/>
    </source>
</evidence>
<evidence type="ECO:0000313" key="6">
    <source>
        <dbReference type="Proteomes" id="UP001528823"/>
    </source>
</evidence>
<keyword evidence="2" id="KW-0677">Repeat</keyword>
<evidence type="ECO:0000259" key="4">
    <source>
        <dbReference type="PROSITE" id="PS50915"/>
    </source>
</evidence>
<comment type="caution">
    <text evidence="5">The sequence shown here is derived from an EMBL/GenBank/DDBJ whole genome shotgun (WGS) entry which is preliminary data.</text>
</comment>
<keyword evidence="6" id="KW-1185">Reference proteome</keyword>
<feature type="signal peptide" evidence="3">
    <location>
        <begin position="1"/>
        <end position="21"/>
    </location>
</feature>
<evidence type="ECO:0000256" key="1">
    <source>
        <dbReference type="ARBA" id="ARBA00009646"/>
    </source>
</evidence>
<gene>
    <name evidence="5" type="ORF">ORQ98_10500</name>
</gene>
<dbReference type="SUPFAM" id="SSF49695">
    <property type="entry name" value="gamma-Crystallin-like"/>
    <property type="match status" value="1"/>
</dbReference>
<dbReference type="RefSeq" id="WP_274688749.1">
    <property type="nucleotide sequence ID" value="NZ_JAPMOU010000010.1"/>
</dbReference>
<dbReference type="Proteomes" id="UP001528823">
    <property type="component" value="Unassembled WGS sequence"/>
</dbReference>
<sequence length="346" mass="39785">MKSLFISFSTTILLISFAAKASAFDCNRSLASIIDEGSISDYRAQLQQGYFSGLSSECKANTRLFLSEFGFSNKQEVNKSLNFLRYIYLNDRSQAGFFKEMLISLKEKVRRSSAYDKETSLRYIDKELSTHNFSSNSRSPKRSLSNKQSINQATTNVRYIKDKIEQFERNINIYDKYNGNEINRYISLLADLYVKDKSQYGYVVGKLQNLKNEMQYSNSYSKNVILNKVDLTLSLLEPEKERDDYKSYMWGKSRKNNYTSNAAVVYQHCNYDGYSVSLEPGYYKLYQLRELGVKNDDLSSVKVPAGLTVTLYEHDNFGGRSWLLNSNESCLVRRGANDQVSSIVVK</sequence>
<dbReference type="Gene3D" id="2.60.20.10">
    <property type="entry name" value="Crystallins"/>
    <property type="match status" value="1"/>
</dbReference>
<dbReference type="InterPro" id="IPR001064">
    <property type="entry name" value="Beta/gamma_crystallin"/>
</dbReference>
<evidence type="ECO:0000256" key="3">
    <source>
        <dbReference type="SAM" id="SignalP"/>
    </source>
</evidence>
<feature type="domain" description="Beta/gamma crystallin 'Greek key'" evidence="4">
    <location>
        <begin position="261"/>
        <end position="305"/>
    </location>
</feature>
<dbReference type="EMBL" id="JAPMOU010000010">
    <property type="protein sequence ID" value="MDE1462401.1"/>
    <property type="molecule type" value="Genomic_DNA"/>
</dbReference>
<proteinExistence type="inferred from homology"/>
<keyword evidence="3" id="KW-0732">Signal</keyword>
<protein>
    <recommendedName>
        <fullName evidence="4">Beta/gamma crystallin 'Greek key' domain-containing protein</fullName>
    </recommendedName>
</protein>
<accession>A0ABT5U7Q4</accession>
<reference evidence="5 6" key="1">
    <citation type="submission" date="2022-11" db="EMBL/GenBank/DDBJ databases">
        <title>Spartinivicinus poritis sp. nov., isolated from scleractinian coral Porites lutea.</title>
        <authorList>
            <person name="Zhang G."/>
            <person name="Cai L."/>
            <person name="Wei Q."/>
        </authorList>
    </citation>
    <scope>NUCLEOTIDE SEQUENCE [LARGE SCALE GENOMIC DNA]</scope>
    <source>
        <strain evidence="5 6">A2-2</strain>
    </source>
</reference>
<name>A0ABT5U7Q4_9GAMM</name>
<evidence type="ECO:0000256" key="2">
    <source>
        <dbReference type="ARBA" id="ARBA00022737"/>
    </source>
</evidence>
<dbReference type="InterPro" id="IPR011024">
    <property type="entry name" value="G_crystallin-like"/>
</dbReference>
<organism evidence="5 6">
    <name type="scientific">Spartinivicinus poritis</name>
    <dbReference type="NCBI Taxonomy" id="2994640"/>
    <lineage>
        <taxon>Bacteria</taxon>
        <taxon>Pseudomonadati</taxon>
        <taxon>Pseudomonadota</taxon>
        <taxon>Gammaproteobacteria</taxon>
        <taxon>Oceanospirillales</taxon>
        <taxon>Zooshikellaceae</taxon>
        <taxon>Spartinivicinus</taxon>
    </lineage>
</organism>
<dbReference type="PROSITE" id="PS50915">
    <property type="entry name" value="CRYSTALLIN_BETA_GAMMA"/>
    <property type="match status" value="2"/>
</dbReference>
<feature type="chain" id="PRO_5047531052" description="Beta/gamma crystallin 'Greek key' domain-containing protein" evidence="3">
    <location>
        <begin position="22"/>
        <end position="346"/>
    </location>
</feature>